<name>A0ABR9UEE4_9CYAN</name>
<proteinExistence type="predicted"/>
<dbReference type="InterPro" id="IPR036390">
    <property type="entry name" value="WH_DNA-bd_sf"/>
</dbReference>
<accession>A0ABR9UEE4</accession>
<dbReference type="Proteomes" id="UP000640725">
    <property type="component" value="Unassembled WGS sequence"/>
</dbReference>
<organism evidence="1 2">
    <name type="scientific">Planktothrix mougeotii LEGE 06226</name>
    <dbReference type="NCBI Taxonomy" id="1828728"/>
    <lineage>
        <taxon>Bacteria</taxon>
        <taxon>Bacillati</taxon>
        <taxon>Cyanobacteriota</taxon>
        <taxon>Cyanophyceae</taxon>
        <taxon>Oscillatoriophycideae</taxon>
        <taxon>Oscillatoriales</taxon>
        <taxon>Microcoleaceae</taxon>
        <taxon>Planktothrix</taxon>
    </lineage>
</organism>
<reference evidence="1 2" key="1">
    <citation type="submission" date="2020-10" db="EMBL/GenBank/DDBJ databases">
        <authorList>
            <person name="Castelo-Branco R."/>
            <person name="Eusebio N."/>
            <person name="Adriana R."/>
            <person name="Vieira A."/>
            <person name="Brugerolle De Fraissinette N."/>
            <person name="Rezende De Castro R."/>
            <person name="Schneider M.P."/>
            <person name="Vasconcelos V."/>
            <person name="Leao P.N."/>
        </authorList>
    </citation>
    <scope>NUCLEOTIDE SEQUENCE [LARGE SCALE GENOMIC DNA]</scope>
    <source>
        <strain evidence="1 2">LEGE 06226</strain>
    </source>
</reference>
<protein>
    <submittedName>
        <fullName evidence="1">Uncharacterized protein</fullName>
    </submittedName>
</protein>
<evidence type="ECO:0000313" key="1">
    <source>
        <dbReference type="EMBL" id="MBE9144835.1"/>
    </source>
</evidence>
<dbReference type="EMBL" id="JADEWU010000041">
    <property type="protein sequence ID" value="MBE9144835.1"/>
    <property type="molecule type" value="Genomic_DNA"/>
</dbReference>
<comment type="caution">
    <text evidence="1">The sequence shown here is derived from an EMBL/GenBank/DDBJ whole genome shotgun (WGS) entry which is preliminary data.</text>
</comment>
<gene>
    <name evidence="1" type="ORF">IQ236_16655</name>
</gene>
<keyword evidence="2" id="KW-1185">Reference proteome</keyword>
<dbReference type="RefSeq" id="WP_193870334.1">
    <property type="nucleotide sequence ID" value="NZ_JADEWU010000041.1"/>
</dbReference>
<evidence type="ECO:0000313" key="2">
    <source>
        <dbReference type="Proteomes" id="UP000640725"/>
    </source>
</evidence>
<sequence length="141" mass="16402">MRPKNPLFQKCLASIEFIDVDGNIYLNSPGIYLVVRNQASKDSKNKSLEITSSTLQVMYALLSQPNTLKEDDVDEQISYISGVSPKTVKTTLKKLQQLDYMTYKYGRYEIIDYVKLLERWQLGYSERLRYVGNIKMIYLPN</sequence>
<dbReference type="SUPFAM" id="SSF46785">
    <property type="entry name" value="Winged helix' DNA-binding domain"/>
    <property type="match status" value="1"/>
</dbReference>